<sequence length="137" mass="15225">MASENGEIVSPDDPDQDNGTKLLNYCTAIGSGQVLLQHQDGRIRVWWHPGERTLVPCIRHRHTGSSPSVMKNNARKHVVSVGLSFLDTGSVRLWLFPARSPYQSPVEDIYSMVSKRLAGLHTLVSTIVDLLHRVEAT</sequence>
<dbReference type="AlphaFoldDB" id="A0A8X6RDW4"/>
<keyword evidence="2" id="KW-1185">Reference proteome</keyword>
<organism evidence="1 2">
    <name type="scientific">Trichonephila clavipes</name>
    <name type="common">Golden silk orbweaver</name>
    <name type="synonym">Nephila clavipes</name>
    <dbReference type="NCBI Taxonomy" id="2585209"/>
    <lineage>
        <taxon>Eukaryota</taxon>
        <taxon>Metazoa</taxon>
        <taxon>Ecdysozoa</taxon>
        <taxon>Arthropoda</taxon>
        <taxon>Chelicerata</taxon>
        <taxon>Arachnida</taxon>
        <taxon>Araneae</taxon>
        <taxon>Araneomorphae</taxon>
        <taxon>Entelegynae</taxon>
        <taxon>Araneoidea</taxon>
        <taxon>Nephilidae</taxon>
        <taxon>Trichonephila</taxon>
    </lineage>
</organism>
<proteinExistence type="predicted"/>
<dbReference type="Proteomes" id="UP000887159">
    <property type="component" value="Unassembled WGS sequence"/>
</dbReference>
<gene>
    <name evidence="1" type="ORF">TNCV_4760821</name>
</gene>
<comment type="caution">
    <text evidence="1">The sequence shown here is derived from an EMBL/GenBank/DDBJ whole genome shotgun (WGS) entry which is preliminary data.</text>
</comment>
<protein>
    <submittedName>
        <fullName evidence="1">Uncharacterized protein</fullName>
    </submittedName>
</protein>
<name>A0A8X6RDW4_TRICX</name>
<accession>A0A8X6RDW4</accession>
<evidence type="ECO:0000313" key="2">
    <source>
        <dbReference type="Proteomes" id="UP000887159"/>
    </source>
</evidence>
<evidence type="ECO:0000313" key="1">
    <source>
        <dbReference type="EMBL" id="GFX93203.1"/>
    </source>
</evidence>
<dbReference type="EMBL" id="BMAU01021172">
    <property type="protein sequence ID" value="GFX93203.1"/>
    <property type="molecule type" value="Genomic_DNA"/>
</dbReference>
<reference evidence="1" key="1">
    <citation type="submission" date="2020-08" db="EMBL/GenBank/DDBJ databases">
        <title>Multicomponent nature underlies the extraordinary mechanical properties of spider dragline silk.</title>
        <authorList>
            <person name="Kono N."/>
            <person name="Nakamura H."/>
            <person name="Mori M."/>
            <person name="Yoshida Y."/>
            <person name="Ohtoshi R."/>
            <person name="Malay A.D."/>
            <person name="Moran D.A.P."/>
            <person name="Tomita M."/>
            <person name="Numata K."/>
            <person name="Arakawa K."/>
        </authorList>
    </citation>
    <scope>NUCLEOTIDE SEQUENCE</scope>
</reference>